<sequence length="162" mass="18965">MAKYLRRKLHLAEGQAYQLSKKHPVGRLLYHLFRNPQEDRQYVISEETHPGRFPLTISHQLNWLNGCRYLSAQGIHDFNRQVEDMMEEEFLTTVKTLAAHSVQFETKAVALRFMDTYDLTEEDMTLDALIKAYYRFRKAQHTAQNRVNNIPNCPALQLQVAA</sequence>
<accession>A0ABT9AK86</accession>
<comment type="caution">
    <text evidence="1">The sequence shown here is derived from an EMBL/GenBank/DDBJ whole genome shotgun (WGS) entry which is preliminary data.</text>
</comment>
<dbReference type="EMBL" id="JAUQSX010000015">
    <property type="protein sequence ID" value="MDO7849217.1"/>
    <property type="molecule type" value="Genomic_DNA"/>
</dbReference>
<organism evidence="1 2">
    <name type="scientific">Hymenobacter mellowenesis</name>
    <dbReference type="NCBI Taxonomy" id="3063995"/>
    <lineage>
        <taxon>Bacteria</taxon>
        <taxon>Pseudomonadati</taxon>
        <taxon>Bacteroidota</taxon>
        <taxon>Cytophagia</taxon>
        <taxon>Cytophagales</taxon>
        <taxon>Hymenobacteraceae</taxon>
        <taxon>Hymenobacter</taxon>
    </lineage>
</organism>
<reference evidence="1" key="1">
    <citation type="submission" date="2023-07" db="EMBL/GenBank/DDBJ databases">
        <authorList>
            <person name="Kim M.K."/>
        </authorList>
    </citation>
    <scope>NUCLEOTIDE SEQUENCE</scope>
    <source>
        <strain evidence="1">M29</strain>
    </source>
</reference>
<evidence type="ECO:0000313" key="1">
    <source>
        <dbReference type="EMBL" id="MDO7849217.1"/>
    </source>
</evidence>
<gene>
    <name evidence="1" type="ORF">Q5H92_22830</name>
</gene>
<keyword evidence="2" id="KW-1185">Reference proteome</keyword>
<evidence type="ECO:0000313" key="2">
    <source>
        <dbReference type="Proteomes" id="UP001167796"/>
    </source>
</evidence>
<dbReference type="Proteomes" id="UP001167796">
    <property type="component" value="Unassembled WGS sequence"/>
</dbReference>
<proteinExistence type="predicted"/>
<name>A0ABT9AK86_9BACT</name>
<protein>
    <submittedName>
        <fullName evidence="1">Uncharacterized protein</fullName>
    </submittedName>
</protein>
<dbReference type="RefSeq" id="WP_305013885.1">
    <property type="nucleotide sequence ID" value="NZ_JAUQSX010000015.1"/>
</dbReference>